<dbReference type="PROSITE" id="PS00061">
    <property type="entry name" value="ADH_SHORT"/>
    <property type="match status" value="1"/>
</dbReference>
<dbReference type="InterPro" id="IPR020904">
    <property type="entry name" value="Sc_DH/Rdtase_CS"/>
</dbReference>
<dbReference type="InterPro" id="IPR036291">
    <property type="entry name" value="NAD(P)-bd_dom_sf"/>
</dbReference>
<dbReference type="EMBL" id="JAKIJS010000001">
    <property type="protein sequence ID" value="MCF6138407.1"/>
    <property type="molecule type" value="Genomic_DNA"/>
</dbReference>
<dbReference type="PRINTS" id="PR00080">
    <property type="entry name" value="SDRFAMILY"/>
</dbReference>
<dbReference type="Proteomes" id="UP001649381">
    <property type="component" value="Unassembled WGS sequence"/>
</dbReference>
<gene>
    <name evidence="4" type="ORF">L2716_11770</name>
</gene>
<dbReference type="InterPro" id="IPR057326">
    <property type="entry name" value="KR_dom"/>
</dbReference>
<feature type="domain" description="Ketoreductase" evidence="3">
    <location>
        <begin position="12"/>
        <end position="184"/>
    </location>
</feature>
<dbReference type="Pfam" id="PF00106">
    <property type="entry name" value="adh_short"/>
    <property type="match status" value="1"/>
</dbReference>
<dbReference type="Gene3D" id="3.40.50.720">
    <property type="entry name" value="NAD(P)-binding Rossmann-like Domain"/>
    <property type="match status" value="1"/>
</dbReference>
<evidence type="ECO:0000256" key="2">
    <source>
        <dbReference type="RuleBase" id="RU000363"/>
    </source>
</evidence>
<name>A0ABS9H076_9BACL</name>
<reference evidence="4 5" key="1">
    <citation type="submission" date="2022-01" db="EMBL/GenBank/DDBJ databases">
        <title>Alkalihalobacillus sp. EGI L200015, a novel bacterium isolated from a salt lake sediment.</title>
        <authorList>
            <person name="Gao L."/>
            <person name="Fang B.-Z."/>
            <person name="Li W.-J."/>
        </authorList>
    </citation>
    <scope>NUCLEOTIDE SEQUENCE [LARGE SCALE GENOMIC DNA]</scope>
    <source>
        <strain evidence="4 5">KCTC 12718</strain>
    </source>
</reference>
<sequence length="266" mass="28994">MSVFSVDALENRHIIITGASGGIGSETARAIVMMGGKVTLTARDTKKLDMLKQELLEFTPSENIYLHTADLTSELNQRELVEHAEAQLGPIYGLVNCAGIAGGGILENTSKEEIEYIMELNYTAAVMLTKLVYQHMKEHQRGVVVNVSSLSGLRGTYGNTAYAGSKFALIGFTHSFALEAIEHGVRVNSVCPGYVNTQMGIRAIEKRAERNGISFEEQLEMIKNEYPSRKLVEPDEVANTIVYLITDAAPNIIGESVKISGGTVLR</sequence>
<dbReference type="CDD" id="cd05233">
    <property type="entry name" value="SDR_c"/>
    <property type="match status" value="1"/>
</dbReference>
<dbReference type="InterPro" id="IPR002347">
    <property type="entry name" value="SDR_fam"/>
</dbReference>
<proteinExistence type="inferred from homology"/>
<evidence type="ECO:0000313" key="4">
    <source>
        <dbReference type="EMBL" id="MCF6138407.1"/>
    </source>
</evidence>
<comment type="similarity">
    <text evidence="1 2">Belongs to the short-chain dehydrogenases/reductases (SDR) family.</text>
</comment>
<comment type="caution">
    <text evidence="4">The sequence shown here is derived from an EMBL/GenBank/DDBJ whole genome shotgun (WGS) entry which is preliminary data.</text>
</comment>
<dbReference type="RefSeq" id="WP_236334844.1">
    <property type="nucleotide sequence ID" value="NZ_JAKIJS010000001.1"/>
</dbReference>
<evidence type="ECO:0000256" key="1">
    <source>
        <dbReference type="ARBA" id="ARBA00006484"/>
    </source>
</evidence>
<dbReference type="SMART" id="SM00822">
    <property type="entry name" value="PKS_KR"/>
    <property type="match status" value="1"/>
</dbReference>
<dbReference type="PRINTS" id="PR00081">
    <property type="entry name" value="GDHRDH"/>
</dbReference>
<dbReference type="SUPFAM" id="SSF51735">
    <property type="entry name" value="NAD(P)-binding Rossmann-fold domains"/>
    <property type="match status" value="1"/>
</dbReference>
<organism evidence="4 5">
    <name type="scientific">Pseudalkalibacillus berkeleyi</name>
    <dbReference type="NCBI Taxonomy" id="1069813"/>
    <lineage>
        <taxon>Bacteria</taxon>
        <taxon>Bacillati</taxon>
        <taxon>Bacillota</taxon>
        <taxon>Bacilli</taxon>
        <taxon>Bacillales</taxon>
        <taxon>Fictibacillaceae</taxon>
        <taxon>Pseudalkalibacillus</taxon>
    </lineage>
</organism>
<dbReference type="PANTHER" id="PTHR43975:SF2">
    <property type="entry name" value="EG:BACR7A4.14 PROTEIN-RELATED"/>
    <property type="match status" value="1"/>
</dbReference>
<dbReference type="PANTHER" id="PTHR43975">
    <property type="entry name" value="ZGC:101858"/>
    <property type="match status" value="1"/>
</dbReference>
<protein>
    <submittedName>
        <fullName evidence="4">SDR family oxidoreductase</fullName>
    </submittedName>
</protein>
<evidence type="ECO:0000313" key="5">
    <source>
        <dbReference type="Proteomes" id="UP001649381"/>
    </source>
</evidence>
<keyword evidence="5" id="KW-1185">Reference proteome</keyword>
<accession>A0ABS9H076</accession>
<evidence type="ECO:0000259" key="3">
    <source>
        <dbReference type="SMART" id="SM00822"/>
    </source>
</evidence>